<gene>
    <name evidence="1" type="ORF">ABID23_000648</name>
</gene>
<reference evidence="1 2" key="1">
    <citation type="submission" date="2024-06" db="EMBL/GenBank/DDBJ databases">
        <title>Genomic Encyclopedia of Type Strains, Phase IV (KMG-IV): sequencing the most valuable type-strain genomes for metagenomic binning, comparative biology and taxonomic classification.</title>
        <authorList>
            <person name="Goeker M."/>
        </authorList>
    </citation>
    <scope>NUCLEOTIDE SEQUENCE [LARGE SCALE GENOMIC DNA]</scope>
    <source>
        <strain evidence="1 2">DSM 23649</strain>
    </source>
</reference>
<accession>A0ABV2HGA1</accession>
<name>A0ABV2HGA1_9HYPH</name>
<evidence type="ECO:0000313" key="2">
    <source>
        <dbReference type="Proteomes" id="UP001549086"/>
    </source>
</evidence>
<dbReference type="Proteomes" id="UP001549086">
    <property type="component" value="Unassembled WGS sequence"/>
</dbReference>
<protein>
    <submittedName>
        <fullName evidence="1">Uncharacterized protein</fullName>
    </submittedName>
</protein>
<keyword evidence="2" id="KW-1185">Reference proteome</keyword>
<evidence type="ECO:0000313" key="1">
    <source>
        <dbReference type="EMBL" id="MET3589564.1"/>
    </source>
</evidence>
<dbReference type="EMBL" id="JBEPLI010000004">
    <property type="protein sequence ID" value="MET3589564.1"/>
    <property type="molecule type" value="Genomic_DNA"/>
</dbReference>
<dbReference type="RefSeq" id="WP_354189230.1">
    <property type="nucleotide sequence ID" value="NZ_JBEPLI010000004.1"/>
</dbReference>
<sequence length="43" mass="5216">MRVENRFSDGHGAPIFLMKRAFNKQSRKTTFYRPSKHDQYLKK</sequence>
<organism evidence="1 2">
    <name type="scientific">Bartonella silvatica</name>
    <dbReference type="NCBI Taxonomy" id="357760"/>
    <lineage>
        <taxon>Bacteria</taxon>
        <taxon>Pseudomonadati</taxon>
        <taxon>Pseudomonadota</taxon>
        <taxon>Alphaproteobacteria</taxon>
        <taxon>Hyphomicrobiales</taxon>
        <taxon>Bartonellaceae</taxon>
        <taxon>Bartonella</taxon>
    </lineage>
</organism>
<comment type="caution">
    <text evidence="1">The sequence shown here is derived from an EMBL/GenBank/DDBJ whole genome shotgun (WGS) entry which is preliminary data.</text>
</comment>
<proteinExistence type="predicted"/>